<dbReference type="Proteomes" id="UP000799750">
    <property type="component" value="Unassembled WGS sequence"/>
</dbReference>
<keyword evidence="2" id="KW-1185">Reference proteome</keyword>
<evidence type="ECO:0000313" key="2">
    <source>
        <dbReference type="Proteomes" id="UP000799750"/>
    </source>
</evidence>
<dbReference type="AlphaFoldDB" id="A0A6A6R2K9"/>
<gene>
    <name evidence="1" type="ORF">BU16DRAFT_615628</name>
</gene>
<dbReference type="EMBL" id="MU004185">
    <property type="protein sequence ID" value="KAF2498602.1"/>
    <property type="molecule type" value="Genomic_DNA"/>
</dbReference>
<protein>
    <submittedName>
        <fullName evidence="1">Uncharacterized protein</fullName>
    </submittedName>
</protein>
<sequence>MPKSQFTASTIGIIQSKDTKDTDAKGSRGTGGMINKDVAWKNTDGLLADASQGLSLPRHLAFGQFRLPAVRYRLLAGMVVERMRASEAGSAPGSWAVSCPAPTSCDAFLARTANGAYVFDRYRWLTRKARDLDPHMVGSQSLQGAGAVLAEKVEYGS</sequence>
<organism evidence="1 2">
    <name type="scientific">Lophium mytilinum</name>
    <dbReference type="NCBI Taxonomy" id="390894"/>
    <lineage>
        <taxon>Eukaryota</taxon>
        <taxon>Fungi</taxon>
        <taxon>Dikarya</taxon>
        <taxon>Ascomycota</taxon>
        <taxon>Pezizomycotina</taxon>
        <taxon>Dothideomycetes</taxon>
        <taxon>Pleosporomycetidae</taxon>
        <taxon>Mytilinidiales</taxon>
        <taxon>Mytilinidiaceae</taxon>
        <taxon>Lophium</taxon>
    </lineage>
</organism>
<reference evidence="1" key="1">
    <citation type="journal article" date="2020" name="Stud. Mycol.">
        <title>101 Dothideomycetes genomes: a test case for predicting lifestyles and emergence of pathogens.</title>
        <authorList>
            <person name="Haridas S."/>
            <person name="Albert R."/>
            <person name="Binder M."/>
            <person name="Bloem J."/>
            <person name="Labutti K."/>
            <person name="Salamov A."/>
            <person name="Andreopoulos B."/>
            <person name="Baker S."/>
            <person name="Barry K."/>
            <person name="Bills G."/>
            <person name="Bluhm B."/>
            <person name="Cannon C."/>
            <person name="Castanera R."/>
            <person name="Culley D."/>
            <person name="Daum C."/>
            <person name="Ezra D."/>
            <person name="Gonzalez J."/>
            <person name="Henrissat B."/>
            <person name="Kuo A."/>
            <person name="Liang C."/>
            <person name="Lipzen A."/>
            <person name="Lutzoni F."/>
            <person name="Magnuson J."/>
            <person name="Mondo S."/>
            <person name="Nolan M."/>
            <person name="Ohm R."/>
            <person name="Pangilinan J."/>
            <person name="Park H.-J."/>
            <person name="Ramirez L."/>
            <person name="Alfaro M."/>
            <person name="Sun H."/>
            <person name="Tritt A."/>
            <person name="Yoshinaga Y."/>
            <person name="Zwiers L.-H."/>
            <person name="Turgeon B."/>
            <person name="Goodwin S."/>
            <person name="Spatafora J."/>
            <person name="Crous P."/>
            <person name="Grigoriev I."/>
        </authorList>
    </citation>
    <scope>NUCLEOTIDE SEQUENCE</scope>
    <source>
        <strain evidence="1">CBS 269.34</strain>
    </source>
</reference>
<evidence type="ECO:0000313" key="1">
    <source>
        <dbReference type="EMBL" id="KAF2498602.1"/>
    </source>
</evidence>
<name>A0A6A6R2K9_9PEZI</name>
<proteinExistence type="predicted"/>
<accession>A0A6A6R2K9</accession>